<dbReference type="EMBL" id="AAGUYM010000032">
    <property type="protein sequence ID" value="EBS2695274.1"/>
    <property type="molecule type" value="Genomic_DNA"/>
</dbReference>
<evidence type="ECO:0000256" key="1">
    <source>
        <dbReference type="SAM" id="MobiDB-lite"/>
    </source>
</evidence>
<gene>
    <name evidence="3" type="ORF">DRY71_21530</name>
</gene>
<comment type="caution">
    <text evidence="3">The sequence shown here is derived from an EMBL/GenBank/DDBJ whole genome shotgun (WGS) entry which is preliminary data.</text>
</comment>
<reference evidence="3" key="1">
    <citation type="submission" date="2018-07" db="EMBL/GenBank/DDBJ databases">
        <authorList>
            <person name="Ashton P.M."/>
            <person name="Dallman T."/>
            <person name="Nair S."/>
            <person name="De Pinna E."/>
            <person name="Peters T."/>
            <person name="Grant K."/>
        </authorList>
    </citation>
    <scope>NUCLEOTIDE SEQUENCE [LARGE SCALE GENOMIC DNA]</scope>
    <source>
        <strain evidence="3">436933</strain>
    </source>
</reference>
<dbReference type="AlphaFoldDB" id="A0A5U9KVL1"/>
<evidence type="ECO:0000313" key="3">
    <source>
        <dbReference type="EMBL" id="EBS2695274.1"/>
    </source>
</evidence>
<dbReference type="Pfam" id="PF08400">
    <property type="entry name" value="phage_tail_N"/>
    <property type="match status" value="1"/>
</dbReference>
<dbReference type="Gene3D" id="1.20.5.320">
    <property type="entry name" value="6-Phosphogluconate Dehydrogenase, domain 3"/>
    <property type="match status" value="1"/>
</dbReference>
<dbReference type="Gene3D" id="2.60.40.1120">
    <property type="entry name" value="Carboxypeptidase-like, regulatory domain"/>
    <property type="match status" value="1"/>
</dbReference>
<sequence>MEKYMPIISGILTDGAGQPITDCTILLKALNTTSAVIVTTTASVGTNAGKYRIDAQPGRYAVTLAISGIPPSMVGHIEVRPDSPDAALNDYLRDIKSEDLTSEAMKQFQELASQARESADKALVSETAASGSAAKALASQQAAKISEDSAAASAAKALKSQTAAKTSETNASTSEKNAADSAAATLASQNAAKVSEDAAKASQVASATSADSAAKDAQRAETARTAAEAAASSVDVHEAPSDGICYVRQNGAWVQQGAFDVGISASTGEVNSTAHQLFTLDGTQDNVVTFTNLPAGRASVLALVFRGSGGEITWPDNLTWSQNEIPKLATTRTVISILWDGETLTGTTALTV</sequence>
<accession>A0A5U9KVL1</accession>
<proteinExistence type="predicted"/>
<dbReference type="SUPFAM" id="SSF58046">
    <property type="entry name" value="Fibritin"/>
    <property type="match status" value="1"/>
</dbReference>
<dbReference type="SUPFAM" id="SSF49464">
    <property type="entry name" value="Carboxypeptidase regulatory domain-like"/>
    <property type="match status" value="1"/>
</dbReference>
<feature type="domain" description="Lambda-like tail fibre protein N-terminal" evidence="2">
    <location>
        <begin position="7"/>
        <end position="134"/>
    </location>
</feature>
<dbReference type="Proteomes" id="UP000839726">
    <property type="component" value="Unassembled WGS sequence"/>
</dbReference>
<name>A0A5U9KVL1_SALNE</name>
<protein>
    <recommendedName>
        <fullName evidence="2">Lambda-like tail fibre protein N-terminal domain-containing protein</fullName>
    </recommendedName>
</protein>
<feature type="compositionally biased region" description="Basic and acidic residues" evidence="1">
    <location>
        <begin position="213"/>
        <end position="222"/>
    </location>
</feature>
<dbReference type="InterPro" id="IPR013609">
    <property type="entry name" value="Stf-like_N"/>
</dbReference>
<feature type="region of interest" description="Disordered" evidence="1">
    <location>
        <begin position="205"/>
        <end position="226"/>
    </location>
</feature>
<organism evidence="3">
    <name type="scientific">Salmonella newport</name>
    <dbReference type="NCBI Taxonomy" id="108619"/>
    <lineage>
        <taxon>Bacteria</taxon>
        <taxon>Pseudomonadati</taxon>
        <taxon>Pseudomonadota</taxon>
        <taxon>Gammaproteobacteria</taxon>
        <taxon>Enterobacterales</taxon>
        <taxon>Enterobacteriaceae</taxon>
        <taxon>Salmonella</taxon>
    </lineage>
</organism>
<evidence type="ECO:0000259" key="2">
    <source>
        <dbReference type="Pfam" id="PF08400"/>
    </source>
</evidence>
<dbReference type="InterPro" id="IPR008969">
    <property type="entry name" value="CarboxyPept-like_regulatory"/>
</dbReference>